<dbReference type="Proteomes" id="UP000610124">
    <property type="component" value="Unassembled WGS sequence"/>
</dbReference>
<evidence type="ECO:0000313" key="3">
    <source>
        <dbReference type="EMBL" id="GGU96590.1"/>
    </source>
</evidence>
<keyword evidence="2" id="KW-0812">Transmembrane</keyword>
<evidence type="ECO:0000256" key="1">
    <source>
        <dbReference type="SAM" id="MobiDB-lite"/>
    </source>
</evidence>
<dbReference type="EMBL" id="BMUB01000018">
    <property type="protein sequence ID" value="GGU96590.1"/>
    <property type="molecule type" value="Genomic_DNA"/>
</dbReference>
<reference evidence="3" key="2">
    <citation type="submission" date="2020-09" db="EMBL/GenBank/DDBJ databases">
        <authorList>
            <person name="Sun Q."/>
            <person name="Ohkuma M."/>
        </authorList>
    </citation>
    <scope>NUCLEOTIDE SEQUENCE</scope>
    <source>
        <strain evidence="3">JCM 4434</strain>
    </source>
</reference>
<reference evidence="3" key="1">
    <citation type="journal article" date="2014" name="Int. J. Syst. Evol. Microbiol.">
        <title>Complete genome sequence of Corynebacterium casei LMG S-19264T (=DSM 44701T), isolated from a smear-ripened cheese.</title>
        <authorList>
            <consortium name="US DOE Joint Genome Institute (JGI-PGF)"/>
            <person name="Walter F."/>
            <person name="Albersmeier A."/>
            <person name="Kalinowski J."/>
            <person name="Ruckert C."/>
        </authorList>
    </citation>
    <scope>NUCLEOTIDE SEQUENCE</scope>
    <source>
        <strain evidence="3">JCM 4434</strain>
    </source>
</reference>
<organism evidence="3 4">
    <name type="scientific">Kitasatospora aureofaciens</name>
    <name type="common">Streptomyces aureofaciens</name>
    <dbReference type="NCBI Taxonomy" id="1894"/>
    <lineage>
        <taxon>Bacteria</taxon>
        <taxon>Bacillati</taxon>
        <taxon>Actinomycetota</taxon>
        <taxon>Actinomycetes</taxon>
        <taxon>Kitasatosporales</taxon>
        <taxon>Streptomycetaceae</taxon>
        <taxon>Kitasatospora</taxon>
    </lineage>
</organism>
<dbReference type="AlphaFoldDB" id="A0A8H9I2Z3"/>
<feature type="region of interest" description="Disordered" evidence="1">
    <location>
        <begin position="1"/>
        <end position="31"/>
    </location>
</feature>
<evidence type="ECO:0000256" key="2">
    <source>
        <dbReference type="SAM" id="Phobius"/>
    </source>
</evidence>
<feature type="transmembrane region" description="Helical" evidence="2">
    <location>
        <begin position="81"/>
        <end position="100"/>
    </location>
</feature>
<gene>
    <name evidence="3" type="ORF">GCM10010502_58410</name>
</gene>
<protein>
    <submittedName>
        <fullName evidence="3">Uncharacterized protein</fullName>
    </submittedName>
</protein>
<name>A0A8H9I2Z3_KITAU</name>
<comment type="caution">
    <text evidence="3">The sequence shown here is derived from an EMBL/GenBank/DDBJ whole genome shotgun (WGS) entry which is preliminary data.</text>
</comment>
<sequence>MAGLPSAYPGVMGDPREPPEGTPEGGSGNEDEFRSVVFDESFVRAARIQELSARERLAGSFGRATRARVRLGPLGTVPRQALALLLLILLAFGAAVYFGVNSPKGLASRPEGSQLTVSLVALSPASAVHPVADPADPFAALPPGYGDGAAGLNTPAGAATEHFSKVEVTKALDTVQRYLVASSLTPAALVQGATTDVRTFVTPGEQAQFDASVSQPVDDRHHAVTGWIVRFDPAQAALASDTVKVVGAMRVDEADSGTLQITTDHTFVYALKPAGAPAGAPVTLETVRRELTFQFDRVDLASAQLRLVDSVVQAGPEPCTASMAGFLQPVLATARGAVVPPPPAVDPGDHARPAWQVCGVLSGS</sequence>
<proteinExistence type="predicted"/>
<keyword evidence="2" id="KW-0472">Membrane</keyword>
<keyword evidence="2" id="KW-1133">Transmembrane helix</keyword>
<accession>A0A8H9I2Z3</accession>
<evidence type="ECO:0000313" key="4">
    <source>
        <dbReference type="Proteomes" id="UP000610124"/>
    </source>
</evidence>